<gene>
    <name evidence="2" type="ORF">SI8410_09012645</name>
</gene>
<sequence length="119" mass="12421">MVAAAMMQRFPAALPKRPASMMAGEVTVERLSGTIVSKVFDLGAAKLSRRVATSAVSDRQGWRRRTTTEMARRPSLPAPLGTTAGAGPGASPEPEKERRAAAAVVDPVPAATKKALPLS</sequence>
<proteinExistence type="predicted"/>
<feature type="compositionally biased region" description="Low complexity" evidence="1">
    <location>
        <begin position="101"/>
        <end position="111"/>
    </location>
</feature>
<name>A0A7I8KVY3_SPIIN</name>
<evidence type="ECO:0000313" key="2">
    <source>
        <dbReference type="EMBL" id="CAA7401967.1"/>
    </source>
</evidence>
<dbReference type="Proteomes" id="UP000663760">
    <property type="component" value="Chromosome 9"/>
</dbReference>
<protein>
    <submittedName>
        <fullName evidence="2">Uncharacterized protein</fullName>
    </submittedName>
</protein>
<evidence type="ECO:0000313" key="3">
    <source>
        <dbReference type="Proteomes" id="UP000663760"/>
    </source>
</evidence>
<keyword evidence="3" id="KW-1185">Reference proteome</keyword>
<organism evidence="2 3">
    <name type="scientific">Spirodela intermedia</name>
    <name type="common">Intermediate duckweed</name>
    <dbReference type="NCBI Taxonomy" id="51605"/>
    <lineage>
        <taxon>Eukaryota</taxon>
        <taxon>Viridiplantae</taxon>
        <taxon>Streptophyta</taxon>
        <taxon>Embryophyta</taxon>
        <taxon>Tracheophyta</taxon>
        <taxon>Spermatophyta</taxon>
        <taxon>Magnoliopsida</taxon>
        <taxon>Liliopsida</taxon>
        <taxon>Araceae</taxon>
        <taxon>Lemnoideae</taxon>
        <taxon>Spirodela</taxon>
    </lineage>
</organism>
<feature type="compositionally biased region" description="Low complexity" evidence="1">
    <location>
        <begin position="78"/>
        <end position="92"/>
    </location>
</feature>
<dbReference type="EMBL" id="LR746272">
    <property type="protein sequence ID" value="CAA7401967.1"/>
    <property type="molecule type" value="Genomic_DNA"/>
</dbReference>
<feature type="region of interest" description="Disordered" evidence="1">
    <location>
        <begin position="57"/>
        <end position="119"/>
    </location>
</feature>
<reference evidence="2" key="1">
    <citation type="submission" date="2020-02" db="EMBL/GenBank/DDBJ databases">
        <authorList>
            <person name="Scholz U."/>
            <person name="Mascher M."/>
            <person name="Fiebig A."/>
        </authorList>
    </citation>
    <scope>NUCLEOTIDE SEQUENCE</scope>
</reference>
<evidence type="ECO:0000256" key="1">
    <source>
        <dbReference type="SAM" id="MobiDB-lite"/>
    </source>
</evidence>
<dbReference type="AlphaFoldDB" id="A0A7I8KVY3"/>
<accession>A0A7I8KVY3</accession>